<organism evidence="2 3">
    <name type="scientific">Rhinolophus ferrumequinum</name>
    <name type="common">Greater horseshoe bat</name>
    <dbReference type="NCBI Taxonomy" id="59479"/>
    <lineage>
        <taxon>Eukaryota</taxon>
        <taxon>Metazoa</taxon>
        <taxon>Chordata</taxon>
        <taxon>Craniata</taxon>
        <taxon>Vertebrata</taxon>
        <taxon>Euteleostomi</taxon>
        <taxon>Mammalia</taxon>
        <taxon>Eutheria</taxon>
        <taxon>Laurasiatheria</taxon>
        <taxon>Chiroptera</taxon>
        <taxon>Yinpterochiroptera</taxon>
        <taxon>Rhinolophoidea</taxon>
        <taxon>Rhinolophidae</taxon>
        <taxon>Rhinolophinae</taxon>
        <taxon>Rhinolophus</taxon>
    </lineage>
</organism>
<name>A0A7J7Y561_RHIFE</name>
<evidence type="ECO:0000313" key="3">
    <source>
        <dbReference type="Proteomes" id="UP000585614"/>
    </source>
</evidence>
<comment type="caution">
    <text evidence="2">The sequence shown here is derived from an EMBL/GenBank/DDBJ whole genome shotgun (WGS) entry which is preliminary data.</text>
</comment>
<gene>
    <name evidence="2" type="ORF">mRhiFer1_010036</name>
</gene>
<evidence type="ECO:0000313" key="2">
    <source>
        <dbReference type="EMBL" id="KAF6357113.1"/>
    </source>
</evidence>
<accession>A0A7J7Y561</accession>
<evidence type="ECO:0000256" key="1">
    <source>
        <dbReference type="SAM" id="MobiDB-lite"/>
    </source>
</evidence>
<dbReference type="AlphaFoldDB" id="A0A7J7Y561"/>
<feature type="region of interest" description="Disordered" evidence="1">
    <location>
        <begin position="1"/>
        <end position="25"/>
    </location>
</feature>
<protein>
    <submittedName>
        <fullName evidence="2">Uncharacterized protein</fullName>
    </submittedName>
</protein>
<proteinExistence type="predicted"/>
<dbReference type="EMBL" id="JACAGC010000007">
    <property type="protein sequence ID" value="KAF6357113.1"/>
    <property type="molecule type" value="Genomic_DNA"/>
</dbReference>
<reference evidence="2 3" key="1">
    <citation type="journal article" date="2020" name="Nature">
        <title>Six reference-quality genomes reveal evolution of bat adaptations.</title>
        <authorList>
            <person name="Jebb D."/>
            <person name="Huang Z."/>
            <person name="Pippel M."/>
            <person name="Hughes G.M."/>
            <person name="Lavrichenko K."/>
            <person name="Devanna P."/>
            <person name="Winkler S."/>
            <person name="Jermiin L.S."/>
            <person name="Skirmuntt E.C."/>
            <person name="Katzourakis A."/>
            <person name="Burkitt-Gray L."/>
            <person name="Ray D.A."/>
            <person name="Sullivan K.A.M."/>
            <person name="Roscito J.G."/>
            <person name="Kirilenko B.M."/>
            <person name="Davalos L.M."/>
            <person name="Corthals A.P."/>
            <person name="Power M.L."/>
            <person name="Jones G."/>
            <person name="Ransome R.D."/>
            <person name="Dechmann D.K.N."/>
            <person name="Locatelli A.G."/>
            <person name="Puechmaille S.J."/>
            <person name="Fedrigo O."/>
            <person name="Jarvis E.D."/>
            <person name="Hiller M."/>
            <person name="Vernes S.C."/>
            <person name="Myers E.W."/>
            <person name="Teeling E.C."/>
        </authorList>
    </citation>
    <scope>NUCLEOTIDE SEQUENCE [LARGE SCALE GENOMIC DNA]</scope>
    <source>
        <strain evidence="2">MRhiFer1</strain>
        <tissue evidence="2">Lung</tissue>
    </source>
</reference>
<sequence>MHNFSKRRQDPDTLGQRSRGSVGLGSGLRGDCAEGSIFLYTKNIKIPIRGEEETEVPPSQVVVCNPSEGLSLRDGRHLLGGTRPGHETKGTVVTVTLLPLTWKYLRINRILVEDPKSKGSKLAELCSEHGQVGSRYLIRVQAGDIPQELRALRLVFSVRMREAQHPGCGLGPWEHSPVLDIRHDWIPSCRARRVI</sequence>
<dbReference type="Proteomes" id="UP000585614">
    <property type="component" value="Unassembled WGS sequence"/>
</dbReference>